<evidence type="ECO:0000256" key="6">
    <source>
        <dbReference type="SAM" id="MobiDB-lite"/>
    </source>
</evidence>
<feature type="transmembrane region" description="Helical" evidence="7">
    <location>
        <begin position="297"/>
        <end position="319"/>
    </location>
</feature>
<gene>
    <name evidence="8" type="ORF">BMON_1381</name>
</gene>
<reference evidence="8 9" key="1">
    <citation type="submission" date="2014-03" db="EMBL/GenBank/DDBJ databases">
        <title>Genomics of Bifidobacteria.</title>
        <authorList>
            <person name="Ventura M."/>
            <person name="Milani C."/>
            <person name="Lugli G.A."/>
        </authorList>
    </citation>
    <scope>NUCLEOTIDE SEQUENCE [LARGE SCALE GENOMIC DNA]</scope>
    <source>
        <strain evidence="8 9">DSM 21395</strain>
    </source>
</reference>
<dbReference type="GO" id="GO:0005886">
    <property type="term" value="C:plasma membrane"/>
    <property type="evidence" value="ECO:0007669"/>
    <property type="project" value="UniProtKB-SubCell"/>
</dbReference>
<dbReference type="eggNOG" id="COG4177">
    <property type="taxonomic scope" value="Bacteria"/>
</dbReference>
<keyword evidence="4 7" id="KW-1133">Transmembrane helix</keyword>
<feature type="transmembrane region" description="Helical" evidence="7">
    <location>
        <begin position="131"/>
        <end position="153"/>
    </location>
</feature>
<dbReference type="GO" id="GO:0015658">
    <property type="term" value="F:branched-chain amino acid transmembrane transporter activity"/>
    <property type="evidence" value="ECO:0007669"/>
    <property type="project" value="InterPro"/>
</dbReference>
<feature type="transmembrane region" description="Helical" evidence="7">
    <location>
        <begin position="173"/>
        <end position="192"/>
    </location>
</feature>
<organism evidence="8 9">
    <name type="scientific">Bifidobacterium mongoliense DSM 21395</name>
    <dbReference type="NCBI Taxonomy" id="1437603"/>
    <lineage>
        <taxon>Bacteria</taxon>
        <taxon>Bacillati</taxon>
        <taxon>Actinomycetota</taxon>
        <taxon>Actinomycetes</taxon>
        <taxon>Bifidobacteriales</taxon>
        <taxon>Bifidobacteriaceae</taxon>
        <taxon>Bifidobacterium</taxon>
    </lineage>
</organism>
<feature type="transmembrane region" description="Helical" evidence="7">
    <location>
        <begin position="223"/>
        <end position="245"/>
    </location>
</feature>
<dbReference type="PANTHER" id="PTHR30482:SF10">
    <property type="entry name" value="HIGH-AFFINITY BRANCHED-CHAIN AMINO ACID TRANSPORT PROTEIN BRAE"/>
    <property type="match status" value="1"/>
</dbReference>
<comment type="caution">
    <text evidence="8">The sequence shown here is derived from an EMBL/GenBank/DDBJ whole genome shotgun (WGS) entry which is preliminary data.</text>
</comment>
<comment type="subcellular location">
    <subcellularLocation>
        <location evidence="1">Cell membrane</location>
        <topology evidence="1">Multi-pass membrane protein</topology>
    </subcellularLocation>
</comment>
<evidence type="ECO:0000256" key="1">
    <source>
        <dbReference type="ARBA" id="ARBA00004651"/>
    </source>
</evidence>
<dbReference type="STRING" id="1437603.GCA_000771525_00821"/>
<evidence type="ECO:0000313" key="8">
    <source>
        <dbReference type="EMBL" id="KFI74135.1"/>
    </source>
</evidence>
<keyword evidence="5 7" id="KW-0472">Membrane</keyword>
<dbReference type="CDD" id="cd06581">
    <property type="entry name" value="TM_PBP1_LivM_like"/>
    <property type="match status" value="1"/>
</dbReference>
<evidence type="ECO:0000313" key="9">
    <source>
        <dbReference type="Proteomes" id="UP000029082"/>
    </source>
</evidence>
<dbReference type="EMBL" id="JGZE01000028">
    <property type="protein sequence ID" value="KFI74135.1"/>
    <property type="molecule type" value="Genomic_DNA"/>
</dbReference>
<name>A0A087BSY5_9BIFI</name>
<dbReference type="Proteomes" id="UP000029082">
    <property type="component" value="Unassembled WGS sequence"/>
</dbReference>
<sequence>MKKSILSTKQSYLVCALGVLALFLLVMAVCETGLASPYIKGIMMTACIAVIMTTSLNLTIGVLGQLTLGCCGFQAIGAYTAALLSKLIVAQGIAMSDMSRFLITIVAGGAMACIFGVIVGVPALRLHGDYLAIITLGFGEIIRVIIQNLKFAGGIGLSKGQQGQALIGIDRLANLYVVFWITVLTVAFLFMFGRSRYGRAVKAIRDDEIAASASGLNTTYLKVLVFAISAFFAGVAGGIFAQYIGSLNPAMAGWLNSINYVIMVVFGGMGSITGSIVSAIGLTILPELLRAFSDYRMLVYSVALVLVMIFRPQGIFGSWEFSLSKFINHLFYRGNGPKRGRAAVAVEGTASTDGVASTEDNATPDTAAGADDVSRLQDGVIASAGIAGTGEGSAGVGPDPNAPRDGGAMQEGDDRR</sequence>
<dbReference type="InterPro" id="IPR043428">
    <property type="entry name" value="LivM-like"/>
</dbReference>
<evidence type="ECO:0000256" key="5">
    <source>
        <dbReference type="ARBA" id="ARBA00023136"/>
    </source>
</evidence>
<protein>
    <submittedName>
        <fullName evidence="8">Branched-chain amino acid ABC transporter permease</fullName>
    </submittedName>
</protein>
<dbReference type="OrthoDB" id="9814461at2"/>
<accession>A0A087BSY5</accession>
<dbReference type="PANTHER" id="PTHR30482">
    <property type="entry name" value="HIGH-AFFINITY BRANCHED-CHAIN AMINO ACID TRANSPORT SYSTEM PERMEASE"/>
    <property type="match status" value="1"/>
</dbReference>
<feature type="compositionally biased region" description="Polar residues" evidence="6">
    <location>
        <begin position="349"/>
        <end position="364"/>
    </location>
</feature>
<feature type="transmembrane region" description="Helical" evidence="7">
    <location>
        <begin position="38"/>
        <end position="64"/>
    </location>
</feature>
<feature type="region of interest" description="Disordered" evidence="6">
    <location>
        <begin position="349"/>
        <end position="416"/>
    </location>
</feature>
<keyword evidence="9" id="KW-1185">Reference proteome</keyword>
<evidence type="ECO:0000256" key="3">
    <source>
        <dbReference type="ARBA" id="ARBA00022692"/>
    </source>
</evidence>
<proteinExistence type="predicted"/>
<keyword evidence="2" id="KW-1003">Cell membrane</keyword>
<keyword evidence="3 7" id="KW-0812">Transmembrane</keyword>
<feature type="transmembrane region" description="Helical" evidence="7">
    <location>
        <begin position="101"/>
        <end position="124"/>
    </location>
</feature>
<evidence type="ECO:0000256" key="2">
    <source>
        <dbReference type="ARBA" id="ARBA00022475"/>
    </source>
</evidence>
<dbReference type="Pfam" id="PF02653">
    <property type="entry name" value="BPD_transp_2"/>
    <property type="match status" value="1"/>
</dbReference>
<evidence type="ECO:0000256" key="7">
    <source>
        <dbReference type="SAM" id="Phobius"/>
    </source>
</evidence>
<evidence type="ECO:0000256" key="4">
    <source>
        <dbReference type="ARBA" id="ARBA00022989"/>
    </source>
</evidence>
<feature type="transmembrane region" description="Helical" evidence="7">
    <location>
        <begin position="76"/>
        <end position="95"/>
    </location>
</feature>
<dbReference type="InterPro" id="IPR001851">
    <property type="entry name" value="ABC_transp_permease"/>
</dbReference>
<dbReference type="AlphaFoldDB" id="A0A087BSY5"/>
<feature type="transmembrane region" description="Helical" evidence="7">
    <location>
        <begin position="257"/>
        <end position="285"/>
    </location>
</feature>